<comment type="similarity">
    <text evidence="2 9">Belongs to the resistance-nodulation-cell division (RND) (TC 2.A.6) family.</text>
</comment>
<dbReference type="EMBL" id="AGSN01000142">
    <property type="protein sequence ID" value="EHH09897.1"/>
    <property type="molecule type" value="Genomic_DNA"/>
</dbReference>
<dbReference type="Proteomes" id="UP000002949">
    <property type="component" value="Unassembled WGS sequence"/>
</dbReference>
<keyword evidence="5 9" id="KW-0997">Cell inner membrane</keyword>
<dbReference type="Gene3D" id="3.30.70.1320">
    <property type="entry name" value="Multidrug efflux transporter AcrB pore domain like"/>
    <property type="match status" value="1"/>
</dbReference>
<sequence length="1046" mass="111318">MISKFFIERPVLANAIAILMVVIGLISLYGLPVAQYPNVVPPTVSVTTRYPGASARSVIDTVALPIEQQVNGVEGMLYMQSFAASDGSYNLTVTFEIGTDLDQAQVLVQNRVSTALASLPQAVQVQGVNVQKKSTSILEIVTLTSPDKQYDSLYLANYATIRLKDELSRIPGVGNVNVFGAGQYSMRVWLDPEKMEVRGLTTQDVVQALQQQSEQVTAGQVGAPPAPDGQSFQYTIEVSSRLDDPDQFGAVIVKTGANGDMTRVRDVGRVELGAQTYGQFFNLDGQQAAGLAIFLSPGANALDVAGKVEARMKELSGEFPQGLAYSIPFNTTIFVSQAIDEVYKTLLEAALLVLVVILLFLQDWRAMLVPATTVPVTIIGAFAAMLALGFTVNLSTLFAIVLAIGIVVDDAIVVVEGAAHNMERGMSGHDAAVAAMNALFGPIIGITLVLMAVFLPAAFLPGLTGQMYAQFALVIAATALISAVNAATLKPTQCATWLRQPVPPDQRNAFFRGFNAVYQRAENGYARLIGAMVRHSTVMGVIALIIIGAAGYGMSRVATGFIPIEDQGYLLASVQLPDGASLGRTQDTLQQISTIAKATPGVDQVVTIAGLSALDNNSTLANAGVAYIILKDWSVRGKGEDLASLYATLNKSLSDMADGNVLVLPPPPIQGIGNAAGFTMQVELRDGSFDLAKLQSATSALVRAAETQSGIQRVSATFRSNVPQYQVEFDREKIQMLGLTTDQVFQTLAGYLGSTYVSQFNKFGRVFQIYVQGDAQFRLTPDDIGRLTVRNQNGDMIPLGTVLTITPSVGPSLISLYNLYPSASILGVQAQGFSSGDAIKLMEAAAADTLPPGTGFDWTALSFQEKLVGSQIYLVFGMALLLVYLVLAGQYESWLAPISILLAAPLSLVGPVLVLTGLGIDNNLYVQIGLILLIALSAKNAILIVEVARELRAAGRPIVDAAIEAARARFRPILMTSFAFILGVAPLVFATGAGASARKSIGITVFSGMIASTCLAVLFVPAFFVILQRFEEWRAARKGKRIALPS</sequence>
<dbReference type="GO" id="GO:0042910">
    <property type="term" value="F:xenobiotic transmembrane transporter activity"/>
    <property type="evidence" value="ECO:0007669"/>
    <property type="project" value="TreeGrafter"/>
</dbReference>
<evidence type="ECO:0000256" key="5">
    <source>
        <dbReference type="ARBA" id="ARBA00022519"/>
    </source>
</evidence>
<comment type="subcellular location">
    <subcellularLocation>
        <location evidence="1 9">Cell inner membrane</location>
        <topology evidence="1 9">Multi-pass membrane protein</topology>
    </subcellularLocation>
</comment>
<dbReference type="STRING" id="1082933.A6B35_09425"/>
<dbReference type="FunFam" id="3.30.70.1430:FF:000001">
    <property type="entry name" value="Efflux pump membrane transporter"/>
    <property type="match status" value="1"/>
</dbReference>
<feature type="transmembrane region" description="Helical" evidence="9">
    <location>
        <begin position="537"/>
        <end position="554"/>
    </location>
</feature>
<dbReference type="PANTHER" id="PTHR32063:SF13">
    <property type="entry name" value="MULTIDRUG EFFLUX PUMP SUBUNIT ACRB-RELATED"/>
    <property type="match status" value="1"/>
</dbReference>
<dbReference type="NCBIfam" id="TIGR00915">
    <property type="entry name" value="2A0602"/>
    <property type="match status" value="1"/>
</dbReference>
<evidence type="ECO:0000256" key="8">
    <source>
        <dbReference type="ARBA" id="ARBA00023136"/>
    </source>
</evidence>
<feature type="transmembrane region" description="Helical" evidence="9">
    <location>
        <begin position="924"/>
        <end position="948"/>
    </location>
</feature>
<dbReference type="GO" id="GO:0015562">
    <property type="term" value="F:efflux transmembrane transporter activity"/>
    <property type="evidence" value="ECO:0007669"/>
    <property type="project" value="InterPro"/>
</dbReference>
<keyword evidence="3 9" id="KW-0813">Transport</keyword>
<organism evidence="10 11">
    <name type="scientific">Mesorhizobium amorphae CCNWGS0123</name>
    <dbReference type="NCBI Taxonomy" id="1082933"/>
    <lineage>
        <taxon>Bacteria</taxon>
        <taxon>Pseudomonadati</taxon>
        <taxon>Pseudomonadota</taxon>
        <taxon>Alphaproteobacteria</taxon>
        <taxon>Hyphomicrobiales</taxon>
        <taxon>Phyllobacteriaceae</taxon>
        <taxon>Mesorhizobium</taxon>
    </lineage>
</organism>
<dbReference type="Gene3D" id="3.30.70.1440">
    <property type="entry name" value="Multidrug efflux transporter AcrB pore domain"/>
    <property type="match status" value="1"/>
</dbReference>
<feature type="transmembrane region" description="Helical" evidence="9">
    <location>
        <begin position="342"/>
        <end position="361"/>
    </location>
</feature>
<protein>
    <recommendedName>
        <fullName evidence="9">Efflux pump membrane transporter</fullName>
    </recommendedName>
</protein>
<keyword evidence="4" id="KW-1003">Cell membrane</keyword>
<evidence type="ECO:0000256" key="3">
    <source>
        <dbReference type="ARBA" id="ARBA00022448"/>
    </source>
</evidence>
<feature type="transmembrane region" description="Helical" evidence="9">
    <location>
        <begin position="431"/>
        <end position="455"/>
    </location>
</feature>
<dbReference type="KEGG" id="mamo:A6B35_09425"/>
<dbReference type="PANTHER" id="PTHR32063">
    <property type="match status" value="1"/>
</dbReference>
<dbReference type="InterPro" id="IPR004764">
    <property type="entry name" value="MdtF-like"/>
</dbReference>
<dbReference type="RefSeq" id="WP_006204018.1">
    <property type="nucleotide sequence ID" value="NZ_AGSN01000142.1"/>
</dbReference>
<feature type="transmembrane region" description="Helical" evidence="9">
    <location>
        <begin position="894"/>
        <end position="918"/>
    </location>
</feature>
<proteinExistence type="inferred from homology"/>
<dbReference type="SUPFAM" id="SSF82693">
    <property type="entry name" value="Multidrug efflux transporter AcrB pore domain, PN1, PN2, PC1 and PC2 subdomains"/>
    <property type="match status" value="4"/>
</dbReference>
<dbReference type="InterPro" id="IPR027463">
    <property type="entry name" value="AcrB_DN_DC_subdom"/>
</dbReference>
<dbReference type="Pfam" id="PF00873">
    <property type="entry name" value="ACR_tran"/>
    <property type="match status" value="1"/>
</dbReference>
<dbReference type="GO" id="GO:0009636">
    <property type="term" value="P:response to toxic substance"/>
    <property type="evidence" value="ECO:0007669"/>
    <property type="project" value="UniProtKB-ARBA"/>
</dbReference>
<feature type="transmembrane region" description="Helical" evidence="9">
    <location>
        <begin position="396"/>
        <end position="419"/>
    </location>
</feature>
<evidence type="ECO:0000256" key="4">
    <source>
        <dbReference type="ARBA" id="ARBA00022475"/>
    </source>
</evidence>
<dbReference type="NCBIfam" id="NF000282">
    <property type="entry name" value="RND_permease_1"/>
    <property type="match status" value="1"/>
</dbReference>
<evidence type="ECO:0000313" key="10">
    <source>
        <dbReference type="EMBL" id="EHH09897.1"/>
    </source>
</evidence>
<dbReference type="OrthoDB" id="9807350at2"/>
<dbReference type="Gene3D" id="1.20.1640.10">
    <property type="entry name" value="Multidrug efflux transporter AcrB transmembrane domain"/>
    <property type="match status" value="2"/>
</dbReference>
<evidence type="ECO:0000313" key="11">
    <source>
        <dbReference type="Proteomes" id="UP000002949"/>
    </source>
</evidence>
<dbReference type="PRINTS" id="PR00702">
    <property type="entry name" value="ACRIFLAVINRP"/>
</dbReference>
<keyword evidence="7 9" id="KW-1133">Transmembrane helix</keyword>
<dbReference type="Gene3D" id="3.30.2090.10">
    <property type="entry name" value="Multidrug efflux transporter AcrB TolC docking domain, DN and DC subdomains"/>
    <property type="match status" value="2"/>
</dbReference>
<keyword evidence="11" id="KW-1185">Reference proteome</keyword>
<keyword evidence="6 9" id="KW-0812">Transmembrane</keyword>
<dbReference type="AlphaFoldDB" id="G6YEC8"/>
<dbReference type="Gene3D" id="3.30.70.1430">
    <property type="entry name" value="Multidrug efflux transporter AcrB pore domain"/>
    <property type="match status" value="2"/>
</dbReference>
<keyword evidence="8 9" id="KW-0472">Membrane</keyword>
<dbReference type="GO" id="GO:0005886">
    <property type="term" value="C:plasma membrane"/>
    <property type="evidence" value="ECO:0007669"/>
    <property type="project" value="UniProtKB-SubCell"/>
</dbReference>
<dbReference type="PATRIC" id="fig|1082933.3.peg.4212"/>
<feature type="transmembrane region" description="Helical" evidence="9">
    <location>
        <begin position="12"/>
        <end position="31"/>
    </location>
</feature>
<dbReference type="InterPro" id="IPR001036">
    <property type="entry name" value="Acrflvin-R"/>
</dbReference>
<feature type="transmembrane region" description="Helical" evidence="9">
    <location>
        <begin position="973"/>
        <end position="995"/>
    </location>
</feature>
<evidence type="ECO:0000256" key="7">
    <source>
        <dbReference type="ARBA" id="ARBA00022989"/>
    </source>
</evidence>
<dbReference type="eggNOG" id="COG0841">
    <property type="taxonomic scope" value="Bacteria"/>
</dbReference>
<reference evidence="10 11" key="1">
    <citation type="journal article" date="2012" name="J. Bacteriol.">
        <title>Draft Genome Sequence of Plant Growth-Promoting Rhizobium Mesorhizobium amorphae, Isolated from Zinc-Lead Mine Tailings.</title>
        <authorList>
            <person name="Hao X."/>
            <person name="Lin Y."/>
            <person name="Johnstone L."/>
            <person name="Baltrus D.A."/>
            <person name="Miller S.J."/>
            <person name="Wei G."/>
            <person name="Rensing C."/>
        </authorList>
    </citation>
    <scope>NUCLEOTIDE SEQUENCE [LARGE SCALE GENOMIC DNA]</scope>
    <source>
        <strain evidence="10 11">CCNWGS0123</strain>
    </source>
</reference>
<dbReference type="SUPFAM" id="SSF82866">
    <property type="entry name" value="Multidrug efflux transporter AcrB transmembrane domain"/>
    <property type="match status" value="2"/>
</dbReference>
<evidence type="ECO:0000256" key="2">
    <source>
        <dbReference type="ARBA" id="ARBA00010942"/>
    </source>
</evidence>
<feature type="transmembrane region" description="Helical" evidence="9">
    <location>
        <begin position="1001"/>
        <end position="1027"/>
    </location>
</feature>
<dbReference type="SUPFAM" id="SSF82714">
    <property type="entry name" value="Multidrug efflux transporter AcrB TolC docking domain, DN and DC subdomains"/>
    <property type="match status" value="2"/>
</dbReference>
<gene>
    <name evidence="10" type="ORF">MEA186_21606</name>
</gene>
<feature type="transmembrane region" description="Helical" evidence="9">
    <location>
        <begin position="467"/>
        <end position="489"/>
    </location>
</feature>
<evidence type="ECO:0000256" key="9">
    <source>
        <dbReference type="RuleBase" id="RU364070"/>
    </source>
</evidence>
<accession>G6YEC8</accession>
<evidence type="ECO:0000256" key="1">
    <source>
        <dbReference type="ARBA" id="ARBA00004429"/>
    </source>
</evidence>
<evidence type="ECO:0000256" key="6">
    <source>
        <dbReference type="ARBA" id="ARBA00022692"/>
    </source>
</evidence>
<name>G6YEC8_9HYPH</name>
<feature type="transmembrane region" description="Helical" evidence="9">
    <location>
        <begin position="368"/>
        <end position="390"/>
    </location>
</feature>
<feature type="transmembrane region" description="Helical" evidence="9">
    <location>
        <begin position="870"/>
        <end position="887"/>
    </location>
</feature>